<evidence type="ECO:0000313" key="9">
    <source>
        <dbReference type="EMBL" id="GAB55813.1"/>
    </source>
</evidence>
<dbReference type="GO" id="GO:0009055">
    <property type="term" value="F:electron transfer activity"/>
    <property type="evidence" value="ECO:0007669"/>
    <property type="project" value="TreeGrafter"/>
</dbReference>
<evidence type="ECO:0000256" key="5">
    <source>
        <dbReference type="ARBA" id="ARBA00023014"/>
    </source>
</evidence>
<keyword evidence="4" id="KW-0408">Iron</keyword>
<comment type="caution">
    <text evidence="9">The sequence shown here is derived from an EMBL/GenBank/DDBJ whole genome shotgun (WGS) entry which is preliminary data.</text>
</comment>
<dbReference type="InterPro" id="IPR001055">
    <property type="entry name" value="Adrenodoxin-like"/>
</dbReference>
<dbReference type="STRING" id="56804.BAE46_13590"/>
<accession>H5TBY6</accession>
<comment type="similarity">
    <text evidence="1">Belongs to the adrenodoxin/putidaredoxin family.</text>
</comment>
<evidence type="ECO:0000256" key="4">
    <source>
        <dbReference type="ARBA" id="ARBA00023004"/>
    </source>
</evidence>
<keyword evidence="10" id="KW-1185">Reference proteome</keyword>
<evidence type="ECO:0000313" key="10">
    <source>
        <dbReference type="Proteomes" id="UP000053586"/>
    </source>
</evidence>
<dbReference type="InterPro" id="IPR012675">
    <property type="entry name" value="Beta-grasp_dom_sf"/>
</dbReference>
<keyword evidence="3" id="KW-0479">Metal-binding</keyword>
<dbReference type="AlphaFoldDB" id="H5TBY6"/>
<protein>
    <submittedName>
        <fullName evidence="9">Putidaredoxin</fullName>
    </submittedName>
</protein>
<evidence type="ECO:0000256" key="3">
    <source>
        <dbReference type="ARBA" id="ARBA00022723"/>
    </source>
</evidence>
<comment type="cofactor">
    <cofactor evidence="7">
        <name>[2Fe-2S] cluster</name>
        <dbReference type="ChEBI" id="CHEBI:190135"/>
    </cofactor>
</comment>
<evidence type="ECO:0000256" key="6">
    <source>
        <dbReference type="ARBA" id="ARBA00023075"/>
    </source>
</evidence>
<evidence type="ECO:0000256" key="2">
    <source>
        <dbReference type="ARBA" id="ARBA00022714"/>
    </source>
</evidence>
<name>H5TBY6_9ALTE</name>
<dbReference type="Pfam" id="PF00111">
    <property type="entry name" value="Fer2"/>
    <property type="match status" value="1"/>
</dbReference>
<reference evidence="9 10" key="2">
    <citation type="journal article" date="2017" name="Antonie Van Leeuwenhoek">
        <title>Rhizobium rhizosphaerae sp. nov., a novel species isolated from rice rhizosphere.</title>
        <authorList>
            <person name="Zhao J.J."/>
            <person name="Zhang J."/>
            <person name="Zhang R.J."/>
            <person name="Zhang C.W."/>
            <person name="Yin H.Q."/>
            <person name="Zhang X.X."/>
        </authorList>
    </citation>
    <scope>NUCLEOTIDE SEQUENCE [LARGE SCALE GENOMIC DNA]</scope>
    <source>
        <strain evidence="9 10">ACAM 611</strain>
    </source>
</reference>
<evidence type="ECO:0000256" key="1">
    <source>
        <dbReference type="ARBA" id="ARBA00010914"/>
    </source>
</evidence>
<dbReference type="Proteomes" id="UP000053586">
    <property type="component" value="Unassembled WGS sequence"/>
</dbReference>
<dbReference type="InterPro" id="IPR001041">
    <property type="entry name" value="2Fe-2S_ferredoxin-type"/>
</dbReference>
<organism evidence="9 10">
    <name type="scientific">Glaciecola punicea ACAM 611</name>
    <dbReference type="NCBI Taxonomy" id="1121923"/>
    <lineage>
        <taxon>Bacteria</taxon>
        <taxon>Pseudomonadati</taxon>
        <taxon>Pseudomonadota</taxon>
        <taxon>Gammaproteobacteria</taxon>
        <taxon>Alteromonadales</taxon>
        <taxon>Alteromonadaceae</taxon>
        <taxon>Glaciecola</taxon>
    </lineage>
</organism>
<feature type="domain" description="2Fe-2S ferredoxin-type" evidence="8">
    <location>
        <begin position="2"/>
        <end position="105"/>
    </location>
</feature>
<sequence>MAKVTFIQLNGDTVMVDAEFGQSVMEVAVNEGIENIIGECGGTMSCGTCHCYVDKDWLNKLDSPSELELAILEGSVEPNQFSRLSCQIRVSNALDGLIVSVPSAQF</sequence>
<keyword evidence="5" id="KW-0411">Iron-sulfur</keyword>
<dbReference type="RefSeq" id="WP_006005289.1">
    <property type="nucleotide sequence ID" value="NZ_BAET01000016.1"/>
</dbReference>
<dbReference type="GO" id="GO:0051537">
    <property type="term" value="F:2 iron, 2 sulfur cluster binding"/>
    <property type="evidence" value="ECO:0007669"/>
    <property type="project" value="UniProtKB-KW"/>
</dbReference>
<gene>
    <name evidence="9" type="primary">camB</name>
    <name evidence="9" type="ORF">GPUN_1697</name>
</gene>
<dbReference type="eggNOG" id="COG0633">
    <property type="taxonomic scope" value="Bacteria"/>
</dbReference>
<dbReference type="PANTHER" id="PTHR23426:SF65">
    <property type="entry name" value="FERREDOXIN-2, MITOCHONDRIAL"/>
    <property type="match status" value="1"/>
</dbReference>
<dbReference type="OrthoDB" id="9799640at2"/>
<dbReference type="GO" id="GO:0046872">
    <property type="term" value="F:metal ion binding"/>
    <property type="evidence" value="ECO:0007669"/>
    <property type="project" value="UniProtKB-KW"/>
</dbReference>
<dbReference type="GO" id="GO:0140647">
    <property type="term" value="P:P450-containing electron transport chain"/>
    <property type="evidence" value="ECO:0007669"/>
    <property type="project" value="InterPro"/>
</dbReference>
<dbReference type="CDD" id="cd00207">
    <property type="entry name" value="fer2"/>
    <property type="match status" value="1"/>
</dbReference>
<dbReference type="GO" id="GO:0005829">
    <property type="term" value="C:cytosol"/>
    <property type="evidence" value="ECO:0007669"/>
    <property type="project" value="TreeGrafter"/>
</dbReference>
<dbReference type="EMBL" id="BAET01000016">
    <property type="protein sequence ID" value="GAB55813.1"/>
    <property type="molecule type" value="Genomic_DNA"/>
</dbReference>
<dbReference type="PRINTS" id="PR00355">
    <property type="entry name" value="ADRENODOXIN"/>
</dbReference>
<dbReference type="PROSITE" id="PS51085">
    <property type="entry name" value="2FE2S_FER_2"/>
    <property type="match status" value="1"/>
</dbReference>
<dbReference type="Gene3D" id="3.10.20.30">
    <property type="match status" value="1"/>
</dbReference>
<dbReference type="InterPro" id="IPR036010">
    <property type="entry name" value="2Fe-2S_ferredoxin-like_sf"/>
</dbReference>
<evidence type="ECO:0000256" key="7">
    <source>
        <dbReference type="ARBA" id="ARBA00034078"/>
    </source>
</evidence>
<evidence type="ECO:0000259" key="8">
    <source>
        <dbReference type="PROSITE" id="PS51085"/>
    </source>
</evidence>
<keyword evidence="2" id="KW-0001">2Fe-2S</keyword>
<dbReference type="PANTHER" id="PTHR23426">
    <property type="entry name" value="FERREDOXIN/ADRENODOXIN"/>
    <property type="match status" value="1"/>
</dbReference>
<keyword evidence="6" id="KW-0830">Ubiquinone</keyword>
<proteinExistence type="inferred from homology"/>
<dbReference type="SUPFAM" id="SSF54292">
    <property type="entry name" value="2Fe-2S ferredoxin-like"/>
    <property type="match status" value="1"/>
</dbReference>
<reference evidence="9 10" key="1">
    <citation type="journal article" date="2012" name="J. Bacteriol.">
        <title>Genome sequence of proteorhodopsin-containing sea ice bacterium Glaciecola punicea ACAM 611T.</title>
        <authorList>
            <person name="Qin Q.-L."/>
            <person name="Xie B.-B."/>
            <person name="Shu Y.-L."/>
            <person name="Rong J.-C."/>
            <person name="Zhao D.-L."/>
            <person name="Zhang X.-Y."/>
            <person name="Chen X.-L."/>
            <person name="Zhou B.-C."/>
            <person name="Zhanga Y.-Z."/>
        </authorList>
    </citation>
    <scope>NUCLEOTIDE SEQUENCE [LARGE SCALE GENOMIC DNA]</scope>
    <source>
        <strain evidence="9 10">ACAM 611</strain>
    </source>
</reference>